<keyword evidence="4 5" id="KW-0472">Membrane</keyword>
<evidence type="ECO:0000313" key="10">
    <source>
        <dbReference type="RefSeq" id="XP_015273881.1"/>
    </source>
</evidence>
<organism evidence="9 10">
    <name type="scientific">Gekko japonicus</name>
    <name type="common">Schlegel's Japanese gecko</name>
    <dbReference type="NCBI Taxonomy" id="146911"/>
    <lineage>
        <taxon>Eukaryota</taxon>
        <taxon>Metazoa</taxon>
        <taxon>Chordata</taxon>
        <taxon>Craniata</taxon>
        <taxon>Vertebrata</taxon>
        <taxon>Euteleostomi</taxon>
        <taxon>Lepidosauria</taxon>
        <taxon>Squamata</taxon>
        <taxon>Bifurcata</taxon>
        <taxon>Gekkota</taxon>
        <taxon>Gekkonidae</taxon>
        <taxon>Gekkoninae</taxon>
        <taxon>Gekko</taxon>
    </lineage>
</organism>
<protein>
    <submittedName>
        <fullName evidence="10">CKLF-like MARVEL transmembrane domain-containing protein 6</fullName>
    </submittedName>
</protein>
<keyword evidence="9" id="KW-1185">Reference proteome</keyword>
<comment type="subcellular location">
    <subcellularLocation>
        <location evidence="1">Membrane</location>
        <topology evidence="1">Multi-pass membrane protein</topology>
    </subcellularLocation>
</comment>
<feature type="domain" description="MARVEL" evidence="8">
    <location>
        <begin position="105"/>
        <end position="225"/>
    </location>
</feature>
<feature type="transmembrane region" description="Helical" evidence="7">
    <location>
        <begin position="201"/>
        <end position="222"/>
    </location>
</feature>
<dbReference type="PANTHER" id="PTHR22776">
    <property type="entry name" value="MARVEL-CONTAINING POTENTIAL LIPID RAFT-ASSOCIATED PROTEIN"/>
    <property type="match status" value="1"/>
</dbReference>
<keyword evidence="3 7" id="KW-1133">Transmembrane helix</keyword>
<feature type="compositionally biased region" description="Polar residues" evidence="6">
    <location>
        <begin position="243"/>
        <end position="253"/>
    </location>
</feature>
<evidence type="ECO:0000259" key="8">
    <source>
        <dbReference type="PROSITE" id="PS51225"/>
    </source>
</evidence>
<evidence type="ECO:0000256" key="3">
    <source>
        <dbReference type="ARBA" id="ARBA00022989"/>
    </source>
</evidence>
<feature type="transmembrane region" description="Helical" evidence="7">
    <location>
        <begin position="170"/>
        <end position="189"/>
    </location>
</feature>
<evidence type="ECO:0000256" key="1">
    <source>
        <dbReference type="ARBA" id="ARBA00004141"/>
    </source>
</evidence>
<evidence type="ECO:0000313" key="9">
    <source>
        <dbReference type="Proteomes" id="UP000694871"/>
    </source>
</evidence>
<evidence type="ECO:0000256" key="6">
    <source>
        <dbReference type="SAM" id="MobiDB-lite"/>
    </source>
</evidence>
<dbReference type="RefSeq" id="XP_015273881.1">
    <property type="nucleotide sequence ID" value="XM_015418395.1"/>
</dbReference>
<keyword evidence="2 5" id="KW-0812">Transmembrane</keyword>
<proteinExistence type="predicted"/>
<sequence length="253" mass="28313">MQEGFGLILRQVYPLNPAPDIIMFQFSSHQKNSTLYKWIIPEGLVFNYKDQVKAFLEQQQRPAYDKRATEEEDLEEEGSAYGSESSGSMAGSNPEEDSESDKEAVAPKHLKGLSFLAFVLEEVIEVCTSCGGLYFFEFVSCCAFLLCISVLAIYCTSLYERVGKDQVKQLDFWIVAVIGPFFLLASIVFSSTSDRTSVEVAAIVFGFFASITFIVDAVMMYCKGPHARKETQQENTDRPLNPAENQPLNNQPV</sequence>
<dbReference type="PANTHER" id="PTHR22776:SF25">
    <property type="entry name" value="CKLF-LIKE MARVEL TRANSMEMBRANE DOMAIN-CONTAINING PROTEIN 6"/>
    <property type="match status" value="1"/>
</dbReference>
<gene>
    <name evidence="10" type="primary">CMTM6</name>
</gene>
<feature type="region of interest" description="Disordered" evidence="6">
    <location>
        <begin position="63"/>
        <end position="103"/>
    </location>
</feature>
<dbReference type="InterPro" id="IPR008253">
    <property type="entry name" value="Marvel"/>
</dbReference>
<dbReference type="PROSITE" id="PS51225">
    <property type="entry name" value="MARVEL"/>
    <property type="match status" value="1"/>
</dbReference>
<dbReference type="GeneID" id="107116492"/>
<feature type="region of interest" description="Disordered" evidence="6">
    <location>
        <begin position="231"/>
        <end position="253"/>
    </location>
</feature>
<evidence type="ECO:0000256" key="5">
    <source>
        <dbReference type="PROSITE-ProRule" id="PRU00581"/>
    </source>
</evidence>
<name>A0ABM1KJJ4_GEKJA</name>
<reference evidence="10" key="1">
    <citation type="submission" date="2025-08" db="UniProtKB">
        <authorList>
            <consortium name="RefSeq"/>
        </authorList>
    </citation>
    <scope>IDENTIFICATION</scope>
</reference>
<evidence type="ECO:0000256" key="4">
    <source>
        <dbReference type="ARBA" id="ARBA00023136"/>
    </source>
</evidence>
<dbReference type="InterPro" id="IPR050578">
    <property type="entry name" value="MARVEL-CKLF_proteins"/>
</dbReference>
<dbReference type="Proteomes" id="UP000694871">
    <property type="component" value="Unplaced"/>
</dbReference>
<feature type="compositionally biased region" description="Low complexity" evidence="6">
    <location>
        <begin position="79"/>
        <end position="92"/>
    </location>
</feature>
<accession>A0ABM1KJJ4</accession>
<evidence type="ECO:0000256" key="7">
    <source>
        <dbReference type="SAM" id="Phobius"/>
    </source>
</evidence>
<evidence type="ECO:0000256" key="2">
    <source>
        <dbReference type="ARBA" id="ARBA00022692"/>
    </source>
</evidence>
<feature type="transmembrane region" description="Helical" evidence="7">
    <location>
        <begin position="133"/>
        <end position="158"/>
    </location>
</feature>